<evidence type="ECO:0000256" key="12">
    <source>
        <dbReference type="PROSITE-ProRule" id="PRU10141"/>
    </source>
</evidence>
<dbReference type="PROSITE" id="PS00108">
    <property type="entry name" value="PROTEIN_KINASE_ST"/>
    <property type="match status" value="1"/>
</dbReference>
<dbReference type="Pfam" id="PF13855">
    <property type="entry name" value="LRR_8"/>
    <property type="match status" value="1"/>
</dbReference>
<evidence type="ECO:0000256" key="8">
    <source>
        <dbReference type="ARBA" id="ARBA00022777"/>
    </source>
</evidence>
<keyword evidence="6" id="KW-0677">Repeat</keyword>
<evidence type="ECO:0000256" key="4">
    <source>
        <dbReference type="ARBA" id="ARBA00022679"/>
    </source>
</evidence>
<dbReference type="InterPro" id="IPR008271">
    <property type="entry name" value="Ser/Thr_kinase_AS"/>
</dbReference>
<evidence type="ECO:0000256" key="6">
    <source>
        <dbReference type="ARBA" id="ARBA00022737"/>
    </source>
</evidence>
<dbReference type="InterPro" id="IPR013210">
    <property type="entry name" value="LRR_N_plant-typ"/>
</dbReference>
<feature type="binding site" evidence="12">
    <location>
        <position position="848"/>
    </location>
    <ligand>
        <name>ATP</name>
        <dbReference type="ChEBI" id="CHEBI:30616"/>
    </ligand>
</feature>
<sequence>MERVFCYFISALLLATSMLASFSLAKTNISTDTMALLELKDHITSDPYSMLAKNWSISSSVCNWIGVTCSYTHHHRVRALNISNMGLAGSIPSNLGNLSFLVSLDMGNNSFHGHLPEGMAHLRRIRFISLSHNNFTGEIPSWFGFLEKLQHLSLRNNSFTGFLPPPLFNISGLGVIDFSENNLSGIIPVDMCNNLPSLKRLLVSSNKLNGQILSGISKCSRLQVLSLSTNEFSGRIPREVGNLQMLEELYLGGNNLEENLCDNLPKIEFLYLIKNQLYGQIPSNIGKCSSLRELSLARNGFTGFIPQEFGNLTILEGLDISVNHLIGEIPKEIGNLTMIQNLYLYENNLTGFIPQEMGKLSKLESLDLELNKLGGPIPAWIFNISTIQFLALSANSFFGSLPPNMCHVLKNLQGLYLAGNYLSGNIPMWLCLSQILSNNKLTSESSSQELSLFSSLANCMLLRQISLDRNPLNGVLPNSLGNLSRSIEKIFAFGSGIVGSIPVSIGNLSNLTVLRLDNNQLTGSIPTSVKGLGKLQGLYLHNNIITGTLSPDLCNLHMLNYFNISQNEVSGSIPGCFGNITSVRHIDLSFNKITSSVPISLWNLKDLLELRLTSNFFNGSLAPEIGKLKAVTWLDMSLNHFSGNIPSTIGDLQNLMQLSLANNNLEGSIPSTIADIQSLDYLDLSHNNLSGSIPKLMENLTYLTYLNVSSNDLRGEIPSEGPFTNFTYDSFAFNRALCGAPRFHLPPCQTISRRKSRTRKTVLIAIILPGMLSVVIVAGLGTVFHRYKKKSKIPSQTGLSSLIEQPRISYYELLQATNGYSQENLLGVGSFGSVYKGILNDGKILAVKVFNLQLERAFRSFDAECNILRNLRHRNLTKVITSCSNPDFKSLVLEFMPNGSLEKWLHSENCSLDVMQRLNIMIDVACALQYLHHGYTTPVIHCDLKPSNVLLDQDMVAHVSDFGIAKMLSEEETITHTNTLATLGYIAPEYGSEGLVSTKCDVYSYGIMLMEMLTRKRPNDEMFDGNLSLRGWVCGSIANAIMDILDVNLIRSNEEYSTQELECISSIMKVALNCSKESPNERSNIEYALAALNHIKLHLLSCYRRP</sequence>
<dbReference type="Gene3D" id="1.10.510.10">
    <property type="entry name" value="Transferase(Phosphotransferase) domain 1"/>
    <property type="match status" value="1"/>
</dbReference>
<evidence type="ECO:0000313" key="17">
    <source>
        <dbReference type="RefSeq" id="XP_071920738.1"/>
    </source>
</evidence>
<keyword evidence="8" id="KW-0418">Kinase</keyword>
<feature type="transmembrane region" description="Helical" evidence="13">
    <location>
        <begin position="762"/>
        <end position="784"/>
    </location>
</feature>
<dbReference type="InterPro" id="IPR001611">
    <property type="entry name" value="Leu-rich_rpt"/>
</dbReference>
<dbReference type="PROSITE" id="PS51450">
    <property type="entry name" value="LRR"/>
    <property type="match status" value="1"/>
</dbReference>
<evidence type="ECO:0000256" key="5">
    <source>
        <dbReference type="ARBA" id="ARBA00022692"/>
    </source>
</evidence>
<dbReference type="SMART" id="SM00220">
    <property type="entry name" value="S_TKc"/>
    <property type="match status" value="1"/>
</dbReference>
<comment type="similarity">
    <text evidence="2">Belongs to the protein kinase superfamily. Ser/Thr protein kinase family.</text>
</comment>
<feature type="signal peptide" evidence="14">
    <location>
        <begin position="1"/>
        <end position="25"/>
    </location>
</feature>
<keyword evidence="10 13" id="KW-1133">Transmembrane helix</keyword>
<evidence type="ECO:0000256" key="9">
    <source>
        <dbReference type="ARBA" id="ARBA00022840"/>
    </source>
</evidence>
<feature type="chain" id="PRO_5045352906" description="Protein kinase domain-containing protein" evidence="14">
    <location>
        <begin position="26"/>
        <end position="1106"/>
    </location>
</feature>
<reference evidence="17" key="1">
    <citation type="submission" date="2025-08" db="UniProtKB">
        <authorList>
            <consortium name="RefSeq"/>
        </authorList>
    </citation>
    <scope>IDENTIFICATION</scope>
    <source>
        <tissue evidence="17">Leaves</tissue>
    </source>
</reference>
<evidence type="ECO:0000256" key="11">
    <source>
        <dbReference type="ARBA" id="ARBA00023136"/>
    </source>
</evidence>
<evidence type="ECO:0000256" key="14">
    <source>
        <dbReference type="SAM" id="SignalP"/>
    </source>
</evidence>
<evidence type="ECO:0000256" key="3">
    <source>
        <dbReference type="ARBA" id="ARBA00022614"/>
    </source>
</evidence>
<evidence type="ECO:0000256" key="10">
    <source>
        <dbReference type="ARBA" id="ARBA00022989"/>
    </source>
</evidence>
<dbReference type="SUPFAM" id="SSF52058">
    <property type="entry name" value="L domain-like"/>
    <property type="match status" value="1"/>
</dbReference>
<dbReference type="GeneID" id="113708096"/>
<keyword evidence="9 12" id="KW-0067">ATP-binding</keyword>
<dbReference type="Pfam" id="PF08263">
    <property type="entry name" value="LRRNT_2"/>
    <property type="match status" value="1"/>
</dbReference>
<dbReference type="InterPro" id="IPR051809">
    <property type="entry name" value="Plant_receptor-like_S/T_kinase"/>
</dbReference>
<keyword evidence="11 13" id="KW-0472">Membrane</keyword>
<accession>A0ABM4VMH8</accession>
<dbReference type="Proteomes" id="UP001652660">
    <property type="component" value="Chromosome 9c"/>
</dbReference>
<keyword evidence="16" id="KW-1185">Reference proteome</keyword>
<keyword evidence="5 13" id="KW-0812">Transmembrane</keyword>
<dbReference type="PANTHER" id="PTHR27008">
    <property type="entry name" value="OS04G0122200 PROTEIN"/>
    <property type="match status" value="1"/>
</dbReference>
<dbReference type="SUPFAM" id="SSF52047">
    <property type="entry name" value="RNI-like"/>
    <property type="match status" value="1"/>
</dbReference>
<keyword evidence="4" id="KW-0808">Transferase</keyword>
<comment type="subcellular location">
    <subcellularLocation>
        <location evidence="1">Membrane</location>
    </subcellularLocation>
</comment>
<dbReference type="Pfam" id="PF00069">
    <property type="entry name" value="Pkinase"/>
    <property type="match status" value="1"/>
</dbReference>
<dbReference type="InterPro" id="IPR000719">
    <property type="entry name" value="Prot_kinase_dom"/>
</dbReference>
<dbReference type="InterPro" id="IPR011009">
    <property type="entry name" value="Kinase-like_dom_sf"/>
</dbReference>
<evidence type="ECO:0000313" key="16">
    <source>
        <dbReference type="Proteomes" id="UP001652660"/>
    </source>
</evidence>
<dbReference type="PANTHER" id="PTHR27008:SF602">
    <property type="entry name" value="LRR RECEPTOR-LIKE SERINE_THREONINE-PROTEIN KINASE EFR"/>
    <property type="match status" value="1"/>
</dbReference>
<dbReference type="InterPro" id="IPR017441">
    <property type="entry name" value="Protein_kinase_ATP_BS"/>
</dbReference>
<dbReference type="Pfam" id="PF00560">
    <property type="entry name" value="LRR_1"/>
    <property type="match status" value="8"/>
</dbReference>
<evidence type="ECO:0000256" key="7">
    <source>
        <dbReference type="ARBA" id="ARBA00022741"/>
    </source>
</evidence>
<keyword evidence="14" id="KW-0732">Signal</keyword>
<evidence type="ECO:0000259" key="15">
    <source>
        <dbReference type="PROSITE" id="PS50011"/>
    </source>
</evidence>
<dbReference type="SMART" id="SM00365">
    <property type="entry name" value="LRR_SD22"/>
    <property type="match status" value="6"/>
</dbReference>
<evidence type="ECO:0000256" key="13">
    <source>
        <dbReference type="SAM" id="Phobius"/>
    </source>
</evidence>
<proteinExistence type="inferred from homology"/>
<dbReference type="RefSeq" id="XP_071920738.1">
    <property type="nucleotide sequence ID" value="XM_072064637.1"/>
</dbReference>
<evidence type="ECO:0000256" key="1">
    <source>
        <dbReference type="ARBA" id="ARBA00004370"/>
    </source>
</evidence>
<dbReference type="Gene3D" id="3.30.200.20">
    <property type="entry name" value="Phosphorylase Kinase, domain 1"/>
    <property type="match status" value="1"/>
</dbReference>
<dbReference type="Gene3D" id="3.80.10.10">
    <property type="entry name" value="Ribonuclease Inhibitor"/>
    <property type="match status" value="5"/>
</dbReference>
<organism evidence="16 17">
    <name type="scientific">Coffea arabica</name>
    <name type="common">Arabian coffee</name>
    <dbReference type="NCBI Taxonomy" id="13443"/>
    <lineage>
        <taxon>Eukaryota</taxon>
        <taxon>Viridiplantae</taxon>
        <taxon>Streptophyta</taxon>
        <taxon>Embryophyta</taxon>
        <taxon>Tracheophyta</taxon>
        <taxon>Spermatophyta</taxon>
        <taxon>Magnoliopsida</taxon>
        <taxon>eudicotyledons</taxon>
        <taxon>Gunneridae</taxon>
        <taxon>Pentapetalae</taxon>
        <taxon>asterids</taxon>
        <taxon>lamiids</taxon>
        <taxon>Gentianales</taxon>
        <taxon>Rubiaceae</taxon>
        <taxon>Ixoroideae</taxon>
        <taxon>Gardenieae complex</taxon>
        <taxon>Bertiereae - Coffeeae clade</taxon>
        <taxon>Coffeeae</taxon>
        <taxon>Coffea</taxon>
    </lineage>
</organism>
<gene>
    <name evidence="17" type="primary">LOC113708096</name>
</gene>
<dbReference type="SMART" id="SM00369">
    <property type="entry name" value="LRR_TYP"/>
    <property type="match status" value="11"/>
</dbReference>
<dbReference type="InterPro" id="IPR032675">
    <property type="entry name" value="LRR_dom_sf"/>
</dbReference>
<keyword evidence="7 12" id="KW-0547">Nucleotide-binding</keyword>
<evidence type="ECO:0000256" key="2">
    <source>
        <dbReference type="ARBA" id="ARBA00008684"/>
    </source>
</evidence>
<dbReference type="SUPFAM" id="SSF56112">
    <property type="entry name" value="Protein kinase-like (PK-like)"/>
    <property type="match status" value="1"/>
</dbReference>
<keyword evidence="3" id="KW-0433">Leucine-rich repeat</keyword>
<dbReference type="InterPro" id="IPR003591">
    <property type="entry name" value="Leu-rich_rpt_typical-subtyp"/>
</dbReference>
<protein>
    <recommendedName>
        <fullName evidence="15">Protein kinase domain-containing protein</fullName>
    </recommendedName>
</protein>
<name>A0ABM4VMH8_COFAR</name>
<feature type="domain" description="Protein kinase" evidence="15">
    <location>
        <begin position="820"/>
        <end position="1097"/>
    </location>
</feature>
<dbReference type="PROSITE" id="PS50011">
    <property type="entry name" value="PROTEIN_KINASE_DOM"/>
    <property type="match status" value="1"/>
</dbReference>
<dbReference type="PROSITE" id="PS00107">
    <property type="entry name" value="PROTEIN_KINASE_ATP"/>
    <property type="match status" value="1"/>
</dbReference>